<organism evidence="2 3">
    <name type="scientific">Bacillus carboniphilus</name>
    <dbReference type="NCBI Taxonomy" id="86663"/>
    <lineage>
        <taxon>Bacteria</taxon>
        <taxon>Bacillati</taxon>
        <taxon>Bacillota</taxon>
        <taxon>Bacilli</taxon>
        <taxon>Bacillales</taxon>
        <taxon>Bacillaceae</taxon>
        <taxon>Bacillus</taxon>
    </lineage>
</organism>
<dbReference type="EMBL" id="CP129013">
    <property type="protein sequence ID" value="WLR42549.1"/>
    <property type="molecule type" value="Genomic_DNA"/>
</dbReference>
<keyword evidence="3" id="KW-1185">Reference proteome</keyword>
<evidence type="ECO:0000313" key="2">
    <source>
        <dbReference type="EMBL" id="WLR42549.1"/>
    </source>
</evidence>
<reference evidence="2 3" key="1">
    <citation type="submission" date="2023-06" db="EMBL/GenBank/DDBJ databases">
        <title>Five Gram-positive bacteria isolated from mangrove sediments in Shenzhen, Guangdong, China.</title>
        <authorList>
            <person name="Yu S."/>
            <person name="Zheng W."/>
            <person name="Huang Y."/>
        </authorList>
    </citation>
    <scope>NUCLEOTIDE SEQUENCE [LARGE SCALE GENOMIC DNA]</scope>
    <source>
        <strain evidence="2 3">SaN35-3</strain>
    </source>
</reference>
<accession>A0ABY9JT33</accession>
<sequence>MENNPNQHYRKKVETIRFFGSIILDAAAAITGNLVLFFSIAVILGLIDLFFVRPKVNENL</sequence>
<keyword evidence="1" id="KW-0472">Membrane</keyword>
<name>A0ABY9JT33_9BACI</name>
<evidence type="ECO:0000313" key="3">
    <source>
        <dbReference type="Proteomes" id="UP001197974"/>
    </source>
</evidence>
<proteinExistence type="predicted"/>
<evidence type="ECO:0000256" key="1">
    <source>
        <dbReference type="SAM" id="Phobius"/>
    </source>
</evidence>
<feature type="transmembrane region" description="Helical" evidence="1">
    <location>
        <begin position="21"/>
        <end position="47"/>
    </location>
</feature>
<gene>
    <name evidence="2" type="ORF">LC087_17975</name>
</gene>
<keyword evidence="1" id="KW-1133">Transmembrane helix</keyword>
<keyword evidence="1" id="KW-0812">Transmembrane</keyword>
<protein>
    <submittedName>
        <fullName evidence="2">Uncharacterized protein</fullName>
    </submittedName>
</protein>
<dbReference type="RefSeq" id="WP_306019759.1">
    <property type="nucleotide sequence ID" value="NZ_CP129013.1"/>
</dbReference>
<dbReference type="Proteomes" id="UP001197974">
    <property type="component" value="Chromosome"/>
</dbReference>